<evidence type="ECO:0000313" key="1">
    <source>
        <dbReference type="EMBL" id="VAV90751.1"/>
    </source>
</evidence>
<sequence length="139" mass="15266">MRLLASTNEDLQVVSTMIQDAVTRVGDISHDRKTRQLLIAMNRYCWERGKRTVPARVRAALQIVGVLSVQAQGIAQGKRNGILSLLSLEFTEDKTMEPGGLLTLHFSDGGALAVSVECLDVALVDLSEPWGARSRPRHD</sequence>
<organism evidence="1">
    <name type="scientific">hydrothermal vent metagenome</name>
    <dbReference type="NCBI Taxonomy" id="652676"/>
    <lineage>
        <taxon>unclassified sequences</taxon>
        <taxon>metagenomes</taxon>
        <taxon>ecological metagenomes</taxon>
    </lineage>
</organism>
<reference evidence="1" key="1">
    <citation type="submission" date="2018-06" db="EMBL/GenBank/DDBJ databases">
        <authorList>
            <person name="Zhirakovskaya E."/>
        </authorList>
    </citation>
    <scope>NUCLEOTIDE SEQUENCE</scope>
</reference>
<name>A0A3B0RFP2_9ZZZZ</name>
<proteinExistence type="predicted"/>
<gene>
    <name evidence="1" type="ORF">MNBD_ALPHA06-647</name>
</gene>
<dbReference type="InterPro" id="IPR021335">
    <property type="entry name" value="DUF2948"/>
</dbReference>
<evidence type="ECO:0008006" key="2">
    <source>
        <dbReference type="Google" id="ProtNLM"/>
    </source>
</evidence>
<protein>
    <recommendedName>
        <fullName evidence="2">DUF2948 family protein</fullName>
    </recommendedName>
</protein>
<dbReference type="Pfam" id="PF11164">
    <property type="entry name" value="DUF2948"/>
    <property type="match status" value="1"/>
</dbReference>
<dbReference type="EMBL" id="UOEE01000116">
    <property type="protein sequence ID" value="VAV90751.1"/>
    <property type="molecule type" value="Genomic_DNA"/>
</dbReference>
<dbReference type="AlphaFoldDB" id="A0A3B0RFP2"/>
<accession>A0A3B0RFP2</accession>